<reference evidence="9 10" key="1">
    <citation type="submission" date="2019-01" db="EMBL/GenBank/DDBJ databases">
        <authorList>
            <person name="Chen W.-M."/>
        </authorList>
    </citation>
    <scope>NUCLEOTIDE SEQUENCE [LARGE SCALE GENOMIC DNA]</scope>
    <source>
        <strain evidence="9 10">KYPY4</strain>
    </source>
</reference>
<keyword evidence="2 5" id="KW-0812">Transmembrane</keyword>
<dbReference type="InterPro" id="IPR051533">
    <property type="entry name" value="WaaL-like"/>
</dbReference>
<dbReference type="RefSeq" id="WP_128226769.1">
    <property type="nucleotide sequence ID" value="NZ_SACR01000001.1"/>
</dbReference>
<evidence type="ECO:0000256" key="1">
    <source>
        <dbReference type="ARBA" id="ARBA00004141"/>
    </source>
</evidence>
<evidence type="ECO:0000256" key="2">
    <source>
        <dbReference type="ARBA" id="ARBA00022692"/>
    </source>
</evidence>
<gene>
    <name evidence="9" type="ORF">EOE66_00630</name>
</gene>
<evidence type="ECO:0000313" key="10">
    <source>
        <dbReference type="Proteomes" id="UP000285575"/>
    </source>
</evidence>
<dbReference type="PANTHER" id="PTHR37422">
    <property type="entry name" value="TEICHURONIC ACID BIOSYNTHESIS PROTEIN TUAE"/>
    <property type="match status" value="1"/>
</dbReference>
<feature type="transmembrane region" description="Helical" evidence="5">
    <location>
        <begin position="437"/>
        <end position="457"/>
    </location>
</feature>
<feature type="transmembrane region" description="Helical" evidence="5">
    <location>
        <begin position="371"/>
        <end position="390"/>
    </location>
</feature>
<feature type="transmembrane region" description="Helical" evidence="5">
    <location>
        <begin position="239"/>
        <end position="259"/>
    </location>
</feature>
<evidence type="ECO:0000256" key="5">
    <source>
        <dbReference type="SAM" id="Phobius"/>
    </source>
</evidence>
<dbReference type="EMBL" id="SACR01000001">
    <property type="protein sequence ID" value="RVU49128.1"/>
    <property type="molecule type" value="Genomic_DNA"/>
</dbReference>
<feature type="domain" description="Virulence factor membrane-bound polymerase C-terminal" evidence="7">
    <location>
        <begin position="371"/>
        <end position="547"/>
    </location>
</feature>
<comment type="caution">
    <text evidence="9">The sequence shown here is derived from an EMBL/GenBank/DDBJ whole genome shotgun (WGS) entry which is preliminary data.</text>
</comment>
<evidence type="ECO:0000259" key="8">
    <source>
        <dbReference type="Pfam" id="PF15864"/>
    </source>
</evidence>
<keyword evidence="10" id="KW-1185">Reference proteome</keyword>
<organism evidence="9 10">
    <name type="scientific">Rubrivivax rivuli</name>
    <dbReference type="NCBI Taxonomy" id="1862385"/>
    <lineage>
        <taxon>Bacteria</taxon>
        <taxon>Pseudomonadati</taxon>
        <taxon>Pseudomonadota</taxon>
        <taxon>Betaproteobacteria</taxon>
        <taxon>Burkholderiales</taxon>
        <taxon>Sphaerotilaceae</taxon>
        <taxon>Rubrivivax</taxon>
    </lineage>
</organism>
<dbReference type="InterPro" id="IPR007016">
    <property type="entry name" value="O-antigen_ligase-rel_domated"/>
</dbReference>
<evidence type="ECO:0000259" key="6">
    <source>
        <dbReference type="Pfam" id="PF04932"/>
    </source>
</evidence>
<dbReference type="Proteomes" id="UP000285575">
    <property type="component" value="Unassembled WGS sequence"/>
</dbReference>
<name>A0A437RQS9_9BURK</name>
<dbReference type="AlphaFoldDB" id="A0A437RQS9"/>
<protein>
    <submittedName>
        <fullName evidence="9">Polymerase</fullName>
    </submittedName>
</protein>
<evidence type="ECO:0000313" key="9">
    <source>
        <dbReference type="EMBL" id="RVU49128.1"/>
    </source>
</evidence>
<keyword evidence="3 5" id="KW-1133">Transmembrane helix</keyword>
<comment type="subcellular location">
    <subcellularLocation>
        <location evidence="1">Membrane</location>
        <topology evidence="1">Multi-pass membrane protein</topology>
    </subcellularLocation>
</comment>
<feature type="transmembrane region" description="Helical" evidence="5">
    <location>
        <begin position="194"/>
        <end position="227"/>
    </location>
</feature>
<feature type="transmembrane region" description="Helical" evidence="5">
    <location>
        <begin position="62"/>
        <end position="80"/>
    </location>
</feature>
<sequence length="593" mass="62400">MLTEKLDHRFVITAGAAAAILPALLAYNVSPSPTYLNQALAFLLWAGFVAVSAPARPGRGPWAVWAVLAVLAGAALWSWGPGSLPSSLAMSALATLFAAAVVLAGGAGARARPEGVALFTAFAWAWVAAGVFNIAIALVQVFAPGVPDGEWLAASGIPGRAVGNLRQPNHLSSLLLWHCIAVVALFELGRLRRVWAGVLLALGVFAVVLTASRTGLVSVLLLACWGLLDRRLSRTARVLLLAAPLVYALSWLGMAQWAALTQHTFGGAQRLAEADVGGSRVAIWRDTLTMIAQQPWAGVGFGEFNLAWTLTPLPQRPLAFFDHTHNLPLQLAVELGLPLAVLVTGLLLWALWAAGRAAWRASGDAGTAQRAAVLMVVMIGLHSLLEYPLWYSYFLLPAAWAWGYALQPAAKPVSASLSGPASAAAVVAQRLAPPSRALAAAAALVAAGAVFSVVDYLRVAAIFSASAGSKPLAVRVAEGQQSVFFAHHADYAAVTAGLPVPDPERAFARAVHFLLDARLMMAWADSLAKRGKLDEASHIAERLREFRRTDAEEFFAVCETAASAPAAPMPAASTFACRPPTRALGWRAFTAAD</sequence>
<dbReference type="Pfam" id="PF11846">
    <property type="entry name" value="Wzy_C_2"/>
    <property type="match status" value="1"/>
</dbReference>
<feature type="transmembrane region" description="Helical" evidence="5">
    <location>
        <begin position="335"/>
        <end position="359"/>
    </location>
</feature>
<feature type="transmembrane region" description="Helical" evidence="5">
    <location>
        <begin position="86"/>
        <end position="104"/>
    </location>
</feature>
<feature type="transmembrane region" description="Helical" evidence="5">
    <location>
        <begin position="116"/>
        <end position="143"/>
    </location>
</feature>
<feature type="domain" description="O-antigen ligase-related" evidence="6">
    <location>
        <begin position="199"/>
        <end position="343"/>
    </location>
</feature>
<evidence type="ECO:0000259" key="7">
    <source>
        <dbReference type="Pfam" id="PF11846"/>
    </source>
</evidence>
<keyword evidence="4 5" id="KW-0472">Membrane</keyword>
<accession>A0A437RQS9</accession>
<dbReference type="Pfam" id="PF04932">
    <property type="entry name" value="Wzy_C"/>
    <property type="match status" value="1"/>
</dbReference>
<evidence type="ECO:0000256" key="3">
    <source>
        <dbReference type="ARBA" id="ARBA00022989"/>
    </source>
</evidence>
<dbReference type="PANTHER" id="PTHR37422:SF13">
    <property type="entry name" value="LIPOPOLYSACCHARIDE BIOSYNTHESIS PROTEIN PA4999-RELATED"/>
    <property type="match status" value="1"/>
</dbReference>
<feature type="transmembrane region" description="Helical" evidence="5">
    <location>
        <begin position="36"/>
        <end position="55"/>
    </location>
</feature>
<dbReference type="GO" id="GO:0016020">
    <property type="term" value="C:membrane"/>
    <property type="evidence" value="ECO:0007669"/>
    <property type="project" value="UniProtKB-SubCell"/>
</dbReference>
<feature type="domain" description="Protein glycosylation ligase" evidence="8">
    <location>
        <begin position="161"/>
        <end position="186"/>
    </location>
</feature>
<proteinExistence type="predicted"/>
<dbReference type="Pfam" id="PF15864">
    <property type="entry name" value="PglL_A"/>
    <property type="match status" value="1"/>
</dbReference>
<dbReference type="InterPro" id="IPR021797">
    <property type="entry name" value="Wzy_C_2"/>
</dbReference>
<dbReference type="InterPro" id="IPR031726">
    <property type="entry name" value="PglL_A"/>
</dbReference>
<evidence type="ECO:0000256" key="4">
    <source>
        <dbReference type="ARBA" id="ARBA00023136"/>
    </source>
</evidence>
<dbReference type="OrthoDB" id="4448at2"/>